<gene>
    <name evidence="2" type="ORF">POL68_04320</name>
</gene>
<proteinExistence type="predicted"/>
<dbReference type="Proteomes" id="UP001221838">
    <property type="component" value="Unassembled WGS sequence"/>
</dbReference>
<name>A0ABT5D202_9BACT</name>
<dbReference type="InterPro" id="IPR012433">
    <property type="entry name" value="Imm11"/>
</dbReference>
<organism evidence="2 3">
    <name type="scientific">Stigmatella ashevillensis</name>
    <dbReference type="NCBI Taxonomy" id="2995309"/>
    <lineage>
        <taxon>Bacteria</taxon>
        <taxon>Pseudomonadati</taxon>
        <taxon>Myxococcota</taxon>
        <taxon>Myxococcia</taxon>
        <taxon>Myxococcales</taxon>
        <taxon>Cystobacterineae</taxon>
        <taxon>Archangiaceae</taxon>
        <taxon>Stigmatella</taxon>
    </lineage>
</organism>
<evidence type="ECO:0000313" key="3">
    <source>
        <dbReference type="Proteomes" id="UP001221838"/>
    </source>
</evidence>
<evidence type="ECO:0000259" key="1">
    <source>
        <dbReference type="Pfam" id="PF07791"/>
    </source>
</evidence>
<dbReference type="RefSeq" id="WP_272134919.1">
    <property type="nucleotide sequence ID" value="NZ_JAQNDM010000002.1"/>
</dbReference>
<feature type="domain" description="Immunity MXAN-0049 protein" evidence="1">
    <location>
        <begin position="91"/>
        <end position="188"/>
    </location>
</feature>
<evidence type="ECO:0000313" key="2">
    <source>
        <dbReference type="EMBL" id="MDC0707685.1"/>
    </source>
</evidence>
<accession>A0ABT5D202</accession>
<dbReference type="EMBL" id="JAQNDM010000002">
    <property type="protein sequence ID" value="MDC0707685.1"/>
    <property type="molecule type" value="Genomic_DNA"/>
</dbReference>
<protein>
    <recommendedName>
        <fullName evidence="1">Immunity MXAN-0049 protein domain-containing protein</fullName>
    </recommendedName>
</protein>
<sequence>MTHRRFFDLSDDLYVPRRWYLATPIDSQGRKVHDWNFKRGTPAHVEGRLTIPIKRAGRPLDFSWAGLSIPIVHVKVASMLSERAPGDIQLIPADIEGQPDQYLILVVTRLIRCIDEKASEVSFWTPEHGVPDKVGQYMGVDRLRIDKEKVGNAQVFRPEGWSSTLIVSEEIKDALARAGATGTRFEEV</sequence>
<reference evidence="2 3" key="1">
    <citation type="submission" date="2022-11" db="EMBL/GenBank/DDBJ databases">
        <title>Minimal conservation of predation-associated metabolite biosynthetic gene clusters underscores biosynthetic potential of Myxococcota including descriptions for ten novel species: Archangium lansinium sp. nov., Myxococcus landrumus sp. nov., Nannocystis bai.</title>
        <authorList>
            <person name="Ahearne A."/>
            <person name="Stevens C."/>
            <person name="Dowd S."/>
        </authorList>
    </citation>
    <scope>NUCLEOTIDE SEQUENCE [LARGE SCALE GENOMIC DNA]</scope>
    <source>
        <strain evidence="2 3">NCWAL01</strain>
    </source>
</reference>
<keyword evidence="3" id="KW-1185">Reference proteome</keyword>
<dbReference type="Pfam" id="PF07791">
    <property type="entry name" value="Imm11"/>
    <property type="match status" value="1"/>
</dbReference>
<comment type="caution">
    <text evidence="2">The sequence shown here is derived from an EMBL/GenBank/DDBJ whole genome shotgun (WGS) entry which is preliminary data.</text>
</comment>